<dbReference type="STRING" id="314271.RB2654_08632"/>
<dbReference type="InterPro" id="IPR046366">
    <property type="entry name" value="MPAB"/>
</dbReference>
<comment type="caution">
    <text evidence="2">The sequence shown here is derived from an EMBL/GenBank/DDBJ whole genome shotgun (WGS) entry which is preliminary data.</text>
</comment>
<dbReference type="HOGENOM" id="CLU_039076_1_0_5"/>
<dbReference type="GO" id="GO:0016491">
    <property type="term" value="F:oxidoreductase activity"/>
    <property type="evidence" value="ECO:0007669"/>
    <property type="project" value="InterPro"/>
</dbReference>
<evidence type="ECO:0000259" key="1">
    <source>
        <dbReference type="Pfam" id="PF09995"/>
    </source>
</evidence>
<organism evidence="2 3">
    <name type="scientific">Maritimibacter alkaliphilus HTCC2654</name>
    <dbReference type="NCBI Taxonomy" id="314271"/>
    <lineage>
        <taxon>Bacteria</taxon>
        <taxon>Pseudomonadati</taxon>
        <taxon>Pseudomonadota</taxon>
        <taxon>Alphaproteobacteria</taxon>
        <taxon>Rhodobacterales</taxon>
        <taxon>Roseobacteraceae</taxon>
        <taxon>Maritimibacter</taxon>
    </lineage>
</organism>
<dbReference type="eggNOG" id="COG3662">
    <property type="taxonomic scope" value="Bacteria"/>
</dbReference>
<name>A3VHR7_9RHOB</name>
<evidence type="ECO:0000313" key="2">
    <source>
        <dbReference type="EMBL" id="EAQ12258.1"/>
    </source>
</evidence>
<keyword evidence="3" id="KW-1185">Reference proteome</keyword>
<dbReference type="PANTHER" id="PTHR36124:SF1">
    <property type="entry name" value="ER-BOUND OXYGENASE MPAB_MPAB'_RUBBER OXYGENASE CATALYTIC DOMAIN-CONTAINING PROTEIN"/>
    <property type="match status" value="1"/>
</dbReference>
<proteinExistence type="predicted"/>
<accession>A3VHR7</accession>
<reference evidence="2 3" key="1">
    <citation type="journal article" date="2010" name="J. Bacteriol.">
        <title>Genome sequences of Pelagibaca bermudensis HTCC2601T and Maritimibacter alkaliphilus HTCC2654T, the type strains of two marine Roseobacter genera.</title>
        <authorList>
            <person name="Thrash J.C."/>
            <person name="Cho J.C."/>
            <person name="Ferriera S."/>
            <person name="Johnson J."/>
            <person name="Vergin K.L."/>
            <person name="Giovannoni S.J."/>
        </authorList>
    </citation>
    <scope>NUCLEOTIDE SEQUENCE [LARGE SCALE GENOMIC DNA]</scope>
    <source>
        <strain evidence="2 3">HTCC2654</strain>
    </source>
</reference>
<feature type="domain" description="ER-bound oxygenase mpaB/mpaB'/Rubber oxygenase catalytic" evidence="1">
    <location>
        <begin position="59"/>
        <end position="242"/>
    </location>
</feature>
<evidence type="ECO:0000313" key="3">
    <source>
        <dbReference type="Proteomes" id="UP000002931"/>
    </source>
</evidence>
<dbReference type="InterPro" id="IPR018713">
    <property type="entry name" value="MPAB/Lcp_cat_dom"/>
</dbReference>
<sequence>MGMTITETSGLGRDPDTEYEEICRWLGAIEFAWDIEKSLEFALFRTYAVPSISGLLVRTGKFETEPRKRYDDTELLLSEPMEHGLDSDRGAEAVTRINAIHGRFRISNDDMLYVLSTFVCEPVRWCAKYAKRPFSDDEVRAWTNYYRALGARMGISGIPTEYAAFDALNRAYEGAQFRYAESNHRIAVASLDLLLGFYLPRPLFSLARPAALALMDGPLILAMGFEPPSRGVRKTVERAMAARKWVLGKLPRRKKPRLITARRRPTYPGGYVISELGNGPLRAAE</sequence>
<protein>
    <recommendedName>
        <fullName evidence="1">ER-bound oxygenase mpaB/mpaB'/Rubber oxygenase catalytic domain-containing protein</fullName>
    </recommendedName>
</protein>
<dbReference type="PANTHER" id="PTHR36124">
    <property type="match status" value="1"/>
</dbReference>
<dbReference type="Pfam" id="PF09995">
    <property type="entry name" value="MPAB_Lcp_cat"/>
    <property type="match status" value="1"/>
</dbReference>
<dbReference type="OrthoDB" id="836517at2"/>
<dbReference type="AlphaFoldDB" id="A3VHR7"/>
<dbReference type="Proteomes" id="UP000002931">
    <property type="component" value="Unassembled WGS sequence"/>
</dbReference>
<gene>
    <name evidence="2" type="ORF">RB2654_08632</name>
</gene>
<dbReference type="EMBL" id="AAMT01000009">
    <property type="protein sequence ID" value="EAQ12258.1"/>
    <property type="molecule type" value="Genomic_DNA"/>
</dbReference>